<comment type="function">
    <text evidence="6">Gustatory receptor which mediates acceptance or avoidance behavior, depending on its substrates.</text>
</comment>
<dbReference type="GeneID" id="115066301"/>
<feature type="transmembrane region" description="Helical" evidence="6">
    <location>
        <begin position="87"/>
        <end position="106"/>
    </location>
</feature>
<name>A0A8N4L5M6_BACDO</name>
<dbReference type="GO" id="GO:0005886">
    <property type="term" value="C:plasma membrane"/>
    <property type="evidence" value="ECO:0007669"/>
    <property type="project" value="UniProtKB-SubCell"/>
</dbReference>
<dbReference type="GO" id="GO:0007165">
    <property type="term" value="P:signal transduction"/>
    <property type="evidence" value="ECO:0007669"/>
    <property type="project" value="UniProtKB-KW"/>
</dbReference>
<dbReference type="InterPro" id="IPR013604">
    <property type="entry name" value="7TM_chemorcpt"/>
</dbReference>
<keyword evidence="6" id="KW-0807">Transducer</keyword>
<organism evidence="7 8">
    <name type="scientific">Bactrocera dorsalis</name>
    <name type="common">Oriental fruit fly</name>
    <name type="synonym">Dacus dorsalis</name>
    <dbReference type="NCBI Taxonomy" id="27457"/>
    <lineage>
        <taxon>Eukaryota</taxon>
        <taxon>Metazoa</taxon>
        <taxon>Ecdysozoa</taxon>
        <taxon>Arthropoda</taxon>
        <taxon>Hexapoda</taxon>
        <taxon>Insecta</taxon>
        <taxon>Pterygota</taxon>
        <taxon>Neoptera</taxon>
        <taxon>Endopterygota</taxon>
        <taxon>Diptera</taxon>
        <taxon>Brachycera</taxon>
        <taxon>Muscomorpha</taxon>
        <taxon>Tephritoidea</taxon>
        <taxon>Tephritidae</taxon>
        <taxon>Bactrocera</taxon>
        <taxon>Bactrocera</taxon>
    </lineage>
</organism>
<keyword evidence="4 6" id="KW-1133">Transmembrane helix</keyword>
<comment type="caution">
    <text evidence="6">Lacks conserved residue(s) required for the propagation of feature annotation.</text>
</comment>
<feature type="transmembrane region" description="Helical" evidence="6">
    <location>
        <begin position="20"/>
        <end position="37"/>
    </location>
</feature>
<dbReference type="AlphaFoldDB" id="A0A8N4L5M6"/>
<evidence type="ECO:0000256" key="6">
    <source>
        <dbReference type="RuleBase" id="RU363108"/>
    </source>
</evidence>
<reference evidence="8" key="1">
    <citation type="submission" date="2025-08" db="UniProtKB">
        <authorList>
            <consortium name="RefSeq"/>
        </authorList>
    </citation>
    <scope>IDENTIFICATION</scope>
    <source>
        <tissue evidence="8">Adult</tissue>
    </source>
</reference>
<keyword evidence="2 6" id="KW-1003">Cell membrane</keyword>
<evidence type="ECO:0000256" key="5">
    <source>
        <dbReference type="ARBA" id="ARBA00023136"/>
    </source>
</evidence>
<evidence type="ECO:0000313" key="7">
    <source>
        <dbReference type="Proteomes" id="UP001652620"/>
    </source>
</evidence>
<comment type="subcellular location">
    <subcellularLocation>
        <location evidence="1 6">Cell membrane</location>
        <topology evidence="1 6">Multi-pass membrane protein</topology>
    </subcellularLocation>
</comment>
<keyword evidence="7" id="KW-1185">Reference proteome</keyword>
<sequence length="410" mass="48395">MPLAATSALPTVTIRRWQVYTYNFALVIGLIAFRADFGQRRVYRWPLMQIYACTLNALIVITLPLSYPTALTYLDYLNENRLMKMVNFVNTTQIFTITALAIIFRWKREHTIFEILTRMLELEREYFDKCVPTVVKRYCAHFYSNRLLWIKYFSIITQGVYTAYNLTLLIPDINLISLLYSSHMLCLISVLLHMILHYFLAMWYVWQRFCWLNVQLRRIFNILQLSVHKRYSSSLRRRLRGRLARELMDVARVHRQLTGFAERLTDCYRLQLFAVLLSKIINNISIGYLCFKYGSNPYFKNLDAFNRSFSFVAFVMTLSDSFYLDIICDRVAVAAREAAEVLKRFHELLRVDDRVDYACDLLSQHLRFCKLSISVFGVIGVNKRLSFLVFGGFVKNVLLLLQWDLAKQFD</sequence>
<dbReference type="GO" id="GO:0050909">
    <property type="term" value="P:sensory perception of taste"/>
    <property type="evidence" value="ECO:0007669"/>
    <property type="project" value="InterPro"/>
</dbReference>
<dbReference type="OrthoDB" id="8067175at2759"/>
<dbReference type="Pfam" id="PF08395">
    <property type="entry name" value="7tm_7"/>
    <property type="match status" value="1"/>
</dbReference>
<dbReference type="KEGG" id="bdr:115066301"/>
<evidence type="ECO:0000256" key="3">
    <source>
        <dbReference type="ARBA" id="ARBA00022692"/>
    </source>
</evidence>
<evidence type="ECO:0000256" key="4">
    <source>
        <dbReference type="ARBA" id="ARBA00022989"/>
    </source>
</evidence>
<evidence type="ECO:0000256" key="1">
    <source>
        <dbReference type="ARBA" id="ARBA00004651"/>
    </source>
</evidence>
<dbReference type="RefSeq" id="XP_029406890.2">
    <property type="nucleotide sequence ID" value="XM_029551030.2"/>
</dbReference>
<keyword evidence="6" id="KW-0675">Receptor</keyword>
<proteinExistence type="inferred from homology"/>
<accession>A0A8N4L5M6</accession>
<feature type="transmembrane region" description="Helical" evidence="6">
    <location>
        <begin position="184"/>
        <end position="206"/>
    </location>
</feature>
<feature type="transmembrane region" description="Helical" evidence="6">
    <location>
        <begin position="49"/>
        <end position="67"/>
    </location>
</feature>
<gene>
    <name evidence="8" type="primary">LOC115066301</name>
</gene>
<dbReference type="Proteomes" id="UP001652620">
    <property type="component" value="Chromosome 3"/>
</dbReference>
<evidence type="ECO:0000256" key="2">
    <source>
        <dbReference type="ARBA" id="ARBA00022475"/>
    </source>
</evidence>
<evidence type="ECO:0000313" key="8">
    <source>
        <dbReference type="RefSeq" id="XP_029406890.2"/>
    </source>
</evidence>
<keyword evidence="3 6" id="KW-0812">Transmembrane</keyword>
<protein>
    <recommendedName>
        <fullName evidence="6">Gustatory receptor</fullName>
    </recommendedName>
</protein>
<comment type="similarity">
    <text evidence="6">Belongs to the insect chemoreceptor superfamily. Gustatory receptor (GR) family.</text>
</comment>
<keyword evidence="5 6" id="KW-0472">Membrane</keyword>